<dbReference type="EMBL" id="LXQA010481477">
    <property type="protein sequence ID" value="MCI54571.1"/>
    <property type="molecule type" value="Genomic_DNA"/>
</dbReference>
<name>A0A392T098_9FABA</name>
<proteinExistence type="predicted"/>
<keyword evidence="2" id="KW-1185">Reference proteome</keyword>
<evidence type="ECO:0000313" key="1">
    <source>
        <dbReference type="EMBL" id="MCI54571.1"/>
    </source>
</evidence>
<organism evidence="1 2">
    <name type="scientific">Trifolium medium</name>
    <dbReference type="NCBI Taxonomy" id="97028"/>
    <lineage>
        <taxon>Eukaryota</taxon>
        <taxon>Viridiplantae</taxon>
        <taxon>Streptophyta</taxon>
        <taxon>Embryophyta</taxon>
        <taxon>Tracheophyta</taxon>
        <taxon>Spermatophyta</taxon>
        <taxon>Magnoliopsida</taxon>
        <taxon>eudicotyledons</taxon>
        <taxon>Gunneridae</taxon>
        <taxon>Pentapetalae</taxon>
        <taxon>rosids</taxon>
        <taxon>fabids</taxon>
        <taxon>Fabales</taxon>
        <taxon>Fabaceae</taxon>
        <taxon>Papilionoideae</taxon>
        <taxon>50 kb inversion clade</taxon>
        <taxon>NPAAA clade</taxon>
        <taxon>Hologalegina</taxon>
        <taxon>IRL clade</taxon>
        <taxon>Trifolieae</taxon>
        <taxon>Trifolium</taxon>
    </lineage>
</organism>
<accession>A0A392T098</accession>
<protein>
    <submittedName>
        <fullName evidence="1">Uncharacterized protein</fullName>
    </submittedName>
</protein>
<sequence>MEEEEEMIRKDPTLQ</sequence>
<comment type="caution">
    <text evidence="1">The sequence shown here is derived from an EMBL/GenBank/DDBJ whole genome shotgun (WGS) entry which is preliminary data.</text>
</comment>
<dbReference type="Proteomes" id="UP000265520">
    <property type="component" value="Unassembled WGS sequence"/>
</dbReference>
<feature type="non-terminal residue" evidence="1">
    <location>
        <position position="15"/>
    </location>
</feature>
<evidence type="ECO:0000313" key="2">
    <source>
        <dbReference type="Proteomes" id="UP000265520"/>
    </source>
</evidence>
<reference evidence="1 2" key="1">
    <citation type="journal article" date="2018" name="Front. Plant Sci.">
        <title>Red Clover (Trifolium pratense) and Zigzag Clover (T. medium) - A Picture of Genomic Similarities and Differences.</title>
        <authorList>
            <person name="Dluhosova J."/>
            <person name="Istvanek J."/>
            <person name="Nedelnik J."/>
            <person name="Repkova J."/>
        </authorList>
    </citation>
    <scope>NUCLEOTIDE SEQUENCE [LARGE SCALE GENOMIC DNA]</scope>
    <source>
        <strain evidence="2">cv. 10/8</strain>
        <tissue evidence="1">Leaf</tissue>
    </source>
</reference>